<sequence>MRYADGGGLTAAGRLRRESVRVQAAALFEQEVKPAEVARRLRVSLKSAHQWHQLWREGGVEALASRGPGGSRCRPSPRCLAKLAAHLEQGSTARGWVEDRVWTAARVATLIGRKFHVTYSVSGATRLMHRLGFSPQVPARRVAERDEQAVIAWKEVTWEEVEGLGRPAGLRLLRGRGRLHPPAAPRTHLGPARPHAGRDRQRPPLGTPVSGRADRDAARLPHPAVPPPACTHPAAKGVRRSMGERDFIALVDGAHQLVKASIVLVRDRLNTHVSHAMRELVAERAWLTVFLLPAHSPDLSPVEWVRAHVKHSLANLAVMALDRLEALVRHRLKRLQYRPDTLDGFIAGTGLALDTPTSP</sequence>
<evidence type="ECO:0000313" key="4">
    <source>
        <dbReference type="EMBL" id="GLW74778.1"/>
    </source>
</evidence>
<dbReference type="Proteomes" id="UP001165041">
    <property type="component" value="Unassembled WGS sequence"/>
</dbReference>
<dbReference type="InterPro" id="IPR036397">
    <property type="entry name" value="RNaseH_sf"/>
</dbReference>
<dbReference type="SUPFAM" id="SSF46689">
    <property type="entry name" value="Homeodomain-like"/>
    <property type="match status" value="1"/>
</dbReference>
<name>A0A9W6V5Z0_9ACTN</name>
<proteinExistence type="predicted"/>
<accession>A0A9W6V5Z0</accession>
<organism evidence="4 5">
    <name type="scientific">Kitasatospora phosalacinea</name>
    <dbReference type="NCBI Taxonomy" id="2065"/>
    <lineage>
        <taxon>Bacteria</taxon>
        <taxon>Bacillati</taxon>
        <taxon>Actinomycetota</taxon>
        <taxon>Actinomycetes</taxon>
        <taxon>Kitasatosporales</taxon>
        <taxon>Streptomycetaceae</taxon>
        <taxon>Kitasatospora</taxon>
    </lineage>
</organism>
<dbReference type="Pfam" id="PF13592">
    <property type="entry name" value="HTH_33"/>
    <property type="match status" value="1"/>
</dbReference>
<dbReference type="EMBL" id="BSSA01000039">
    <property type="protein sequence ID" value="GLW74778.1"/>
    <property type="molecule type" value="Genomic_DNA"/>
</dbReference>
<dbReference type="Pfam" id="PF13358">
    <property type="entry name" value="DDE_3"/>
    <property type="match status" value="1"/>
</dbReference>
<dbReference type="GO" id="GO:0003676">
    <property type="term" value="F:nucleic acid binding"/>
    <property type="evidence" value="ECO:0007669"/>
    <property type="project" value="InterPro"/>
</dbReference>
<evidence type="ECO:0000313" key="5">
    <source>
        <dbReference type="Proteomes" id="UP001165041"/>
    </source>
</evidence>
<comment type="caution">
    <text evidence="4">The sequence shown here is derived from an EMBL/GenBank/DDBJ whole genome shotgun (WGS) entry which is preliminary data.</text>
</comment>
<evidence type="ECO:0000256" key="1">
    <source>
        <dbReference type="SAM" id="MobiDB-lite"/>
    </source>
</evidence>
<dbReference type="AlphaFoldDB" id="A0A9W6V5Z0"/>
<evidence type="ECO:0000259" key="2">
    <source>
        <dbReference type="Pfam" id="PF13358"/>
    </source>
</evidence>
<reference evidence="4" key="1">
    <citation type="submission" date="2023-02" db="EMBL/GenBank/DDBJ databases">
        <title>Kitasatospora phosalacinea NBRC 14627.</title>
        <authorList>
            <person name="Ichikawa N."/>
            <person name="Sato H."/>
            <person name="Tonouchi N."/>
        </authorList>
    </citation>
    <scope>NUCLEOTIDE SEQUENCE</scope>
    <source>
        <strain evidence="4">NBRC 14627</strain>
    </source>
</reference>
<evidence type="ECO:0000259" key="3">
    <source>
        <dbReference type="Pfam" id="PF13592"/>
    </source>
</evidence>
<dbReference type="InterPro" id="IPR038717">
    <property type="entry name" value="Tc1-like_DDE_dom"/>
</dbReference>
<feature type="domain" description="Winged helix-turn helix" evidence="3">
    <location>
        <begin position="98"/>
        <end position="155"/>
    </location>
</feature>
<dbReference type="InterPro" id="IPR009057">
    <property type="entry name" value="Homeodomain-like_sf"/>
</dbReference>
<feature type="region of interest" description="Disordered" evidence="1">
    <location>
        <begin position="176"/>
        <end position="238"/>
    </location>
</feature>
<dbReference type="Gene3D" id="3.30.420.10">
    <property type="entry name" value="Ribonuclease H-like superfamily/Ribonuclease H"/>
    <property type="match status" value="1"/>
</dbReference>
<dbReference type="Pfam" id="PF13384">
    <property type="entry name" value="HTH_23"/>
    <property type="match status" value="1"/>
</dbReference>
<protein>
    <recommendedName>
        <fullName evidence="6">Transposase</fullName>
    </recommendedName>
</protein>
<gene>
    <name evidence="4" type="ORF">Kpho02_70750</name>
</gene>
<evidence type="ECO:0008006" key="6">
    <source>
        <dbReference type="Google" id="ProtNLM"/>
    </source>
</evidence>
<feature type="domain" description="Tc1-like transposase DDE" evidence="2">
    <location>
        <begin position="244"/>
        <end position="315"/>
    </location>
</feature>
<dbReference type="InterPro" id="IPR025959">
    <property type="entry name" value="Winged_HTH_dom"/>
</dbReference>